<dbReference type="RefSeq" id="WP_137012988.1">
    <property type="nucleotide sequence ID" value="NZ_SZPX01000003.1"/>
</dbReference>
<dbReference type="Gene3D" id="3.30.70.970">
    <property type="entry name" value="RraB-like"/>
    <property type="match status" value="1"/>
</dbReference>
<comment type="caution">
    <text evidence="3">The sequence shown here is derived from an EMBL/GenBank/DDBJ whole genome shotgun (WGS) entry which is preliminary data.</text>
</comment>
<dbReference type="Pfam" id="PF05117">
    <property type="entry name" value="DUF695"/>
    <property type="match status" value="1"/>
</dbReference>
<proteinExistence type="predicted"/>
<dbReference type="Pfam" id="PF06877">
    <property type="entry name" value="RraB"/>
    <property type="match status" value="1"/>
</dbReference>
<dbReference type="InterPro" id="IPR036701">
    <property type="entry name" value="RraB-like_sf"/>
</dbReference>
<feature type="domain" description="Regulator of ribonuclease activity B" evidence="2">
    <location>
        <begin position="135"/>
        <end position="232"/>
    </location>
</feature>
<dbReference type="OrthoDB" id="5333818at2"/>
<organism evidence="3 4">
    <name type="scientific">Sulfurimonas crateris</name>
    <dbReference type="NCBI Taxonomy" id="2574727"/>
    <lineage>
        <taxon>Bacteria</taxon>
        <taxon>Pseudomonadati</taxon>
        <taxon>Campylobacterota</taxon>
        <taxon>Epsilonproteobacteria</taxon>
        <taxon>Campylobacterales</taxon>
        <taxon>Sulfurimonadaceae</taxon>
        <taxon>Sulfurimonas</taxon>
    </lineage>
</organism>
<reference evidence="3 4" key="1">
    <citation type="submission" date="2019-04" db="EMBL/GenBank/DDBJ databases">
        <title>Sulfurimonas crateris sp. nov. a facultative anaerobic sulfur-oxidizing chemolithautotrophic bacterium isolated from a terrestrial mud vulcano.</title>
        <authorList>
            <person name="Ratnikova N.M."/>
            <person name="Slobodkin A.I."/>
            <person name="Merkel A.Y."/>
            <person name="Novikov A."/>
            <person name="Bonch-Osmolovskaya E.A."/>
            <person name="Slobodkina G.B."/>
        </authorList>
    </citation>
    <scope>NUCLEOTIDE SEQUENCE [LARGE SCALE GENOMIC DNA]</scope>
    <source>
        <strain evidence="3 4">SN118</strain>
    </source>
</reference>
<dbReference type="InterPro" id="IPR016097">
    <property type="entry name" value="DUF695"/>
</dbReference>
<evidence type="ECO:0000313" key="4">
    <source>
        <dbReference type="Proteomes" id="UP000309561"/>
    </source>
</evidence>
<gene>
    <name evidence="3" type="ORF">FCU45_05200</name>
</gene>
<keyword evidence="4" id="KW-1185">Reference proteome</keyword>
<dbReference type="Proteomes" id="UP000309561">
    <property type="component" value="Unassembled WGS sequence"/>
</dbReference>
<dbReference type="EMBL" id="SZPX01000003">
    <property type="protein sequence ID" value="TKI70010.1"/>
    <property type="molecule type" value="Genomic_DNA"/>
</dbReference>
<dbReference type="SUPFAM" id="SSF89946">
    <property type="entry name" value="Hypothetical protein VC0424"/>
    <property type="match status" value="1"/>
</dbReference>
<accession>A0A4U2Z929</accession>
<name>A0A4U2Z929_9BACT</name>
<sequence length="239" mass="28229">MREIFSRVEDSATVNIEVEVDVEDYEESYPWLYSLFVKPNNIEENSLDFEQFLELKESIIISLEHQKMAKYVGERVYEGWHEFYFYARDSKNLEALCAAMLKDSGYKYESNVVKDAKWDFYAKNLFPTELEFHNIQSQKIMFLLQEEGDELSISRDVEHYVSFDTATQKERFVKNALEHGFEFKDDVSSEEFEHGVALLKVHPVTEEEVRKVVEELYGLIKTEHGYYEGWSTTLAQKDD</sequence>
<dbReference type="InterPro" id="IPR009671">
    <property type="entry name" value="RraB_dom"/>
</dbReference>
<dbReference type="AlphaFoldDB" id="A0A4U2Z929"/>
<protein>
    <submittedName>
        <fullName evidence="3">DUF695 domain-containing protein</fullName>
    </submittedName>
</protein>
<evidence type="ECO:0000259" key="1">
    <source>
        <dbReference type="Pfam" id="PF05117"/>
    </source>
</evidence>
<evidence type="ECO:0000259" key="2">
    <source>
        <dbReference type="Pfam" id="PF06877"/>
    </source>
</evidence>
<feature type="domain" description="DUF695" evidence="1">
    <location>
        <begin position="26"/>
        <end position="125"/>
    </location>
</feature>
<evidence type="ECO:0000313" key="3">
    <source>
        <dbReference type="EMBL" id="TKI70010.1"/>
    </source>
</evidence>